<dbReference type="PANTHER" id="PTHR12412:SF2">
    <property type="entry name" value="NUCLEAR CAP-BINDING PROTEIN SUBUNIT 1"/>
    <property type="match status" value="1"/>
</dbReference>
<comment type="caution">
    <text evidence="9">The sequence shown here is derived from an EMBL/GenBank/DDBJ whole genome shotgun (WGS) entry which is preliminary data.</text>
</comment>
<feature type="domain" description="MIF4G" evidence="8">
    <location>
        <begin position="50"/>
        <end position="263"/>
    </location>
</feature>
<dbReference type="GO" id="GO:0000339">
    <property type="term" value="F:RNA cap binding"/>
    <property type="evidence" value="ECO:0007669"/>
    <property type="project" value="InterPro"/>
</dbReference>
<proteinExistence type="inferred from homology"/>
<keyword evidence="10" id="KW-1185">Reference proteome</keyword>
<keyword evidence="6" id="KW-0175">Coiled coil</keyword>
<dbReference type="InterPro" id="IPR015172">
    <property type="entry name" value="MIF4G-like_typ-1"/>
</dbReference>
<dbReference type="Pfam" id="PF02854">
    <property type="entry name" value="MIF4G"/>
    <property type="match status" value="1"/>
</dbReference>
<name>A0A068RLR1_9FUNG</name>
<comment type="subcellular location">
    <subcellularLocation>
        <location evidence="1">Nucleus</location>
    </subcellularLocation>
</comment>
<evidence type="ECO:0000313" key="9">
    <source>
        <dbReference type="EMBL" id="CDH50537.1"/>
    </source>
</evidence>
<sequence length="841" mass="97147">MSYESRGYYRSRQDGNNYGRSGGGGRYRDDRRGPRRRRSPARDDDVEDIEVRLRGLIIKIGDKISPELQVNLNKMKNILDNDYAKYPDTVQDTLKACITELPAKAPVYGTLLGLLNVSSHDLVSKLMYLINDMLKQTVAEANWIKLKQIMRFYGELVNANVISPTSYCGLINDLLSVLNEPNEYRRRADCMVYIVLSTLPWSAKQLSEQTISNFNDILQRIEDYMNRRPAVPSLDILKCYRSGNVDSTQDALAHLWELIKQLRGKEWEFAFIPRLYNWFESEFSSAVQHDIPRIELPEHTDLSEYISPEKPFKIHVDDAGVSLPNVPDHNGLEYFVLNDVISDILRIFEPNRKECGKYLLAVGNSFEPGHFRSTHSNERDRDGDENMEEDAQGWCLADILLEVIMSQMLKLPSPTYPQVYYTCIMAELCRTETNTFPLALGRTVKIMFDRLADMDTECVYRLSCWFAHHLSNFGFQWDWAAWDSVLSLEPSHPQVCFIRETIGKLIHLSYYERIKSIIPENLHGLVPPTAPAPSFAYQSAEHPQHEAAKEVISTLRAKKSTDDVQALLDRIKEQHSTDAQEQERFMQELFTQCMLFVGSKSFSHVLNVVERYLEVLRCVNSSPEARLRTVQIAAAFWKDNTQFLGIILDKLLNYRVIDPASIITWVFETQQADSAYRFYAWEILQNTMSKVVARVGQVRVKLEDAEKTHKENEAKRAQEESNEMAQAEAQQELDTLRIIENSLNTVCREQKEVFMAAYQRSVQTLQDALAPFPPHERDTQLTWNYRWIFGWYRESMRKYYKESGSFLVTLESVVFTNQVDESITSVFNDVKQLNELSTATV</sequence>
<dbReference type="Pfam" id="PF09090">
    <property type="entry name" value="MIF4G_like_2"/>
    <property type="match status" value="1"/>
</dbReference>
<reference evidence="9" key="1">
    <citation type="submission" date="2013-08" db="EMBL/GenBank/DDBJ databases">
        <title>Gene expansion shapes genome architecture in the human pathogen Lichtheimia corymbifera: an evolutionary genomics analysis in the ancient terrestrial Mucorales (Mucoromycotina).</title>
        <authorList>
            <person name="Schwartze V.U."/>
            <person name="Winter S."/>
            <person name="Shelest E."/>
            <person name="Marcet-Houben M."/>
            <person name="Horn F."/>
            <person name="Wehner S."/>
            <person name="Hoffmann K."/>
            <person name="Riege K."/>
            <person name="Sammeth M."/>
            <person name="Nowrousian M."/>
            <person name="Valiante V."/>
            <person name="Linde J."/>
            <person name="Jacobsen I.D."/>
            <person name="Marz M."/>
            <person name="Brakhage A.A."/>
            <person name="Gabaldon T."/>
            <person name="Bocker S."/>
            <person name="Voigt K."/>
        </authorList>
    </citation>
    <scope>NUCLEOTIDE SEQUENCE [LARGE SCALE GENOMIC DNA]</scope>
    <source>
        <strain evidence="9">FSU 9682</strain>
    </source>
</reference>
<dbReference type="GO" id="GO:0003729">
    <property type="term" value="F:mRNA binding"/>
    <property type="evidence" value="ECO:0007669"/>
    <property type="project" value="TreeGrafter"/>
</dbReference>
<dbReference type="InterPro" id="IPR016024">
    <property type="entry name" value="ARM-type_fold"/>
</dbReference>
<dbReference type="InterPro" id="IPR015174">
    <property type="entry name" value="MIF4G-like_typ-2"/>
</dbReference>
<dbReference type="Pfam" id="PF09088">
    <property type="entry name" value="MIF4G_like"/>
    <property type="match status" value="1"/>
</dbReference>
<evidence type="ECO:0000256" key="2">
    <source>
        <dbReference type="ARBA" id="ARBA00007413"/>
    </source>
</evidence>
<dbReference type="GO" id="GO:0008380">
    <property type="term" value="P:RNA splicing"/>
    <property type="evidence" value="ECO:0007669"/>
    <property type="project" value="UniProtKB-KW"/>
</dbReference>
<evidence type="ECO:0000256" key="6">
    <source>
        <dbReference type="SAM" id="Coils"/>
    </source>
</evidence>
<evidence type="ECO:0000256" key="1">
    <source>
        <dbReference type="ARBA" id="ARBA00004123"/>
    </source>
</evidence>
<feature type="region of interest" description="Disordered" evidence="7">
    <location>
        <begin position="1"/>
        <end position="44"/>
    </location>
</feature>
<dbReference type="Proteomes" id="UP000027586">
    <property type="component" value="Unassembled WGS sequence"/>
</dbReference>
<evidence type="ECO:0000313" key="10">
    <source>
        <dbReference type="Proteomes" id="UP000027586"/>
    </source>
</evidence>
<dbReference type="VEuPathDB" id="FungiDB:LCOR_02250.1"/>
<comment type="similarity">
    <text evidence="2">Belongs to the NCBP1 family.</text>
</comment>
<evidence type="ECO:0000256" key="7">
    <source>
        <dbReference type="SAM" id="MobiDB-lite"/>
    </source>
</evidence>
<keyword evidence="5" id="KW-0539">Nucleus</keyword>
<protein>
    <submittedName>
        <fullName evidence="9">Nuclear cap-binding protein subunit 1-like</fullName>
    </submittedName>
</protein>
<dbReference type="GO" id="GO:0006397">
    <property type="term" value="P:mRNA processing"/>
    <property type="evidence" value="ECO:0007669"/>
    <property type="project" value="UniProtKB-KW"/>
</dbReference>
<organism evidence="9 10">
    <name type="scientific">Lichtheimia corymbifera JMRC:FSU:9682</name>
    <dbReference type="NCBI Taxonomy" id="1263082"/>
    <lineage>
        <taxon>Eukaryota</taxon>
        <taxon>Fungi</taxon>
        <taxon>Fungi incertae sedis</taxon>
        <taxon>Mucoromycota</taxon>
        <taxon>Mucoromycotina</taxon>
        <taxon>Mucoromycetes</taxon>
        <taxon>Mucorales</taxon>
        <taxon>Lichtheimiaceae</taxon>
        <taxon>Lichtheimia</taxon>
    </lineage>
</organism>
<dbReference type="AlphaFoldDB" id="A0A068RLR1"/>
<dbReference type="GO" id="GO:0005846">
    <property type="term" value="C:nuclear cap binding complex"/>
    <property type="evidence" value="ECO:0007669"/>
    <property type="project" value="InterPro"/>
</dbReference>
<feature type="coiled-coil region" evidence="6">
    <location>
        <begin position="700"/>
        <end position="730"/>
    </location>
</feature>
<dbReference type="OrthoDB" id="10252707at2759"/>
<dbReference type="SUPFAM" id="SSF48371">
    <property type="entry name" value="ARM repeat"/>
    <property type="match status" value="3"/>
</dbReference>
<evidence type="ECO:0000256" key="3">
    <source>
        <dbReference type="ARBA" id="ARBA00022664"/>
    </source>
</evidence>
<evidence type="ECO:0000256" key="4">
    <source>
        <dbReference type="ARBA" id="ARBA00023187"/>
    </source>
</evidence>
<dbReference type="GO" id="GO:0000184">
    <property type="term" value="P:nuclear-transcribed mRNA catabolic process, nonsense-mediated decay"/>
    <property type="evidence" value="ECO:0007669"/>
    <property type="project" value="TreeGrafter"/>
</dbReference>
<evidence type="ECO:0000259" key="8">
    <source>
        <dbReference type="SMART" id="SM00543"/>
    </source>
</evidence>
<gene>
    <name evidence="9" type="ORF">LCOR_02250.1</name>
</gene>
<keyword evidence="3" id="KW-0507">mRNA processing</keyword>
<evidence type="ECO:0000256" key="5">
    <source>
        <dbReference type="ARBA" id="ARBA00023242"/>
    </source>
</evidence>
<keyword evidence="4" id="KW-0508">mRNA splicing</keyword>
<dbReference type="STRING" id="1263082.A0A068RLR1"/>
<accession>A0A068RLR1</accession>
<dbReference type="GO" id="GO:0006406">
    <property type="term" value="P:mRNA export from nucleus"/>
    <property type="evidence" value="ECO:0007669"/>
    <property type="project" value="InterPro"/>
</dbReference>
<dbReference type="SMART" id="SM00543">
    <property type="entry name" value="MIF4G"/>
    <property type="match status" value="1"/>
</dbReference>
<dbReference type="GO" id="GO:0005634">
    <property type="term" value="C:nucleus"/>
    <property type="evidence" value="ECO:0007669"/>
    <property type="project" value="UniProtKB-SubCell"/>
</dbReference>
<dbReference type="PANTHER" id="PTHR12412">
    <property type="entry name" value="CAP BINDING PROTEIN"/>
    <property type="match status" value="1"/>
</dbReference>
<dbReference type="EMBL" id="CBTN010000007">
    <property type="protein sequence ID" value="CDH50537.1"/>
    <property type="molecule type" value="Genomic_DNA"/>
</dbReference>
<dbReference type="InterPro" id="IPR003890">
    <property type="entry name" value="MIF4G-like_typ-3"/>
</dbReference>
<dbReference type="InterPro" id="IPR027159">
    <property type="entry name" value="CBP80"/>
</dbReference>
<dbReference type="Gene3D" id="1.25.40.180">
    <property type="match status" value="3"/>
</dbReference>